<evidence type="ECO:0000313" key="8">
    <source>
        <dbReference type="Proteomes" id="UP000078560"/>
    </source>
</evidence>
<evidence type="ECO:0000313" key="7">
    <source>
        <dbReference type="Proteomes" id="UP000078546"/>
    </source>
</evidence>
<evidence type="ECO:0000313" key="5">
    <source>
        <dbReference type="EMBL" id="SBS85904.1"/>
    </source>
</evidence>
<feature type="compositionally biased region" description="Basic and acidic residues" evidence="4">
    <location>
        <begin position="252"/>
        <end position="264"/>
    </location>
</feature>
<proteinExistence type="inferred from homology"/>
<dbReference type="Proteomes" id="UP000078546">
    <property type="component" value="Unassembled WGS sequence"/>
</dbReference>
<dbReference type="InterPro" id="IPR002699">
    <property type="entry name" value="V_ATPase_D"/>
</dbReference>
<dbReference type="Pfam" id="PF01813">
    <property type="entry name" value="ATP-synt_D"/>
    <property type="match status" value="1"/>
</dbReference>
<organism evidence="6 7">
    <name type="scientific">Plasmodium ovale curtisi</name>
    <dbReference type="NCBI Taxonomy" id="864141"/>
    <lineage>
        <taxon>Eukaryota</taxon>
        <taxon>Sar</taxon>
        <taxon>Alveolata</taxon>
        <taxon>Apicomplexa</taxon>
        <taxon>Aconoidasida</taxon>
        <taxon>Haemosporida</taxon>
        <taxon>Plasmodiidae</taxon>
        <taxon>Plasmodium</taxon>
        <taxon>Plasmodium (Plasmodium)</taxon>
    </lineage>
</organism>
<evidence type="ECO:0000256" key="1">
    <source>
        <dbReference type="ARBA" id="ARBA00005850"/>
    </source>
</evidence>
<dbReference type="EMBL" id="FLQV01000573">
    <property type="protein sequence ID" value="SBS96197.1"/>
    <property type="molecule type" value="Genomic_DNA"/>
</dbReference>
<dbReference type="PANTHER" id="PTHR11671">
    <property type="entry name" value="V-TYPE ATP SYNTHASE SUBUNIT D"/>
    <property type="match status" value="1"/>
</dbReference>
<keyword evidence="3" id="KW-0406">Ion transport</keyword>
<dbReference type="Proteomes" id="UP000078560">
    <property type="component" value="Unassembled WGS sequence"/>
</dbReference>
<dbReference type="FunFam" id="1.10.287.3240:FF:000006">
    <property type="entry name" value="V-type proton ATPase subunit D"/>
    <property type="match status" value="1"/>
</dbReference>
<protein>
    <submittedName>
        <fullName evidence="6">V-type proton ATPase subunit D, putative</fullName>
    </submittedName>
</protein>
<gene>
    <name evidence="6" type="ORF">POVCU1_031270</name>
    <name evidence="5" type="ORF">POVCU2_0034080</name>
</gene>
<accession>A0A1A8WWE0</accession>
<dbReference type="AlphaFoldDB" id="A0A1A8WWE0"/>
<reference evidence="6" key="1">
    <citation type="submission" date="2016-05" db="EMBL/GenBank/DDBJ databases">
        <authorList>
            <person name="Lavstsen T."/>
            <person name="Jespersen J.S."/>
        </authorList>
    </citation>
    <scope>NUCLEOTIDE SEQUENCE [LARGE SCALE GENOMIC DNA]</scope>
</reference>
<dbReference type="NCBIfam" id="TIGR00309">
    <property type="entry name" value="V_ATPase_subD"/>
    <property type="match status" value="1"/>
</dbReference>
<reference evidence="7 8" key="2">
    <citation type="submission" date="2016-05" db="EMBL/GenBank/DDBJ databases">
        <authorList>
            <person name="Naeem Raeece"/>
        </authorList>
    </citation>
    <scope>NUCLEOTIDE SEQUENCE [LARGE SCALE GENOMIC DNA]</scope>
</reference>
<evidence type="ECO:0000256" key="4">
    <source>
        <dbReference type="SAM" id="MobiDB-lite"/>
    </source>
</evidence>
<evidence type="ECO:0000256" key="2">
    <source>
        <dbReference type="ARBA" id="ARBA00022448"/>
    </source>
</evidence>
<dbReference type="GO" id="GO:0046961">
    <property type="term" value="F:proton-transporting ATPase activity, rotational mechanism"/>
    <property type="evidence" value="ECO:0007669"/>
    <property type="project" value="InterPro"/>
</dbReference>
<evidence type="ECO:0000256" key="3">
    <source>
        <dbReference type="ARBA" id="ARBA00023065"/>
    </source>
</evidence>
<feature type="region of interest" description="Disordered" evidence="4">
    <location>
        <begin position="230"/>
        <end position="264"/>
    </location>
</feature>
<name>A0A1A8WWE0_PLAOA</name>
<evidence type="ECO:0000313" key="6">
    <source>
        <dbReference type="EMBL" id="SBS96197.1"/>
    </source>
</evidence>
<dbReference type="Gene3D" id="1.10.287.3240">
    <property type="match status" value="1"/>
</dbReference>
<feature type="compositionally biased region" description="Basic and acidic residues" evidence="4">
    <location>
        <begin position="230"/>
        <end position="245"/>
    </location>
</feature>
<keyword evidence="2" id="KW-0813">Transport</keyword>
<comment type="similarity">
    <text evidence="1">Belongs to the V-ATPase D subunit family.</text>
</comment>
<sequence>MGALDESTPVPSRMLKEKGSKIGNIVFPTSSQILMKQKKKSAFQGYSLLKKKSDALFIHFRDVLKDIVKTKTKVGEEMRNASFSLAKAVWAAGDFKGQIIEGIKRPVVTLSLSTNNVAGVKLPIFQVHIDPTVDVLGNLGVAAGGQVINNTRENYLQCLNMLVKLASMQVAFFSLDEEIKMTNRRVNALNNIVLPRLDLGINYIIKELDEIEREEFYRLKKIKEKKIDKLKDSNAEHTADDDNHNKVKRHDHYTPAHRDDDVIF</sequence>
<dbReference type="EMBL" id="FLQU01000459">
    <property type="protein sequence ID" value="SBS85904.1"/>
    <property type="molecule type" value="Genomic_DNA"/>
</dbReference>